<dbReference type="KEGG" id="bpz:BP1026B_II0737"/>
<name>A0A0H3HSW4_BURP2</name>
<reference evidence="2 3" key="1">
    <citation type="journal article" date="2012" name="PLoS ONE">
        <title>Evolution of Burkholderia pseudomallei in recurrent melioidosis.</title>
        <authorList>
            <person name="Hayden H.S."/>
            <person name="Lim R."/>
            <person name="Brittnacher M.J."/>
            <person name="Sims E.H."/>
            <person name="Ramage E.R."/>
            <person name="Fong C."/>
            <person name="Wu Z."/>
            <person name="Crist E."/>
            <person name="Chang J."/>
            <person name="Zhou Y."/>
            <person name="Radey M."/>
            <person name="Rohmer L."/>
            <person name="Haugen E."/>
            <person name="Gillett W."/>
            <person name="Wuthiekanun V."/>
            <person name="Peacock S.J."/>
            <person name="Kaul R."/>
            <person name="Miller S.I."/>
            <person name="Manoil C."/>
            <person name="Jacobs M.A."/>
        </authorList>
    </citation>
    <scope>NUCLEOTIDE SEQUENCE [LARGE SCALE GENOMIC DNA]</scope>
    <source>
        <strain evidence="2 3">1026b</strain>
    </source>
</reference>
<evidence type="ECO:0000256" key="1">
    <source>
        <dbReference type="SAM" id="MobiDB-lite"/>
    </source>
</evidence>
<proteinExistence type="predicted"/>
<evidence type="ECO:0000313" key="2">
    <source>
        <dbReference type="EMBL" id="AFI68996.1"/>
    </source>
</evidence>
<accession>A0A0H3HSW4</accession>
<dbReference type="Proteomes" id="UP000010087">
    <property type="component" value="Chromosome 2"/>
</dbReference>
<evidence type="ECO:0000313" key="3">
    <source>
        <dbReference type="Proteomes" id="UP000010087"/>
    </source>
</evidence>
<sequence length="156" mass="17706">MRHRRGRQGDCPFPRRYRLATRQASHSGYLDGEQLWPATQWLTLPQCPGCFDAGHFRYMNAHQRQVDRLLLGIVWRSHSGCCREDSAASEFQYLTGKNHAGVVAFRYRNGTLPASHVRLDSERLARQSRVLSNCNGAPAGPCNRSRASRTDGKHLE</sequence>
<dbReference type="EMBL" id="CP002834">
    <property type="protein sequence ID" value="AFI68996.1"/>
    <property type="molecule type" value="Genomic_DNA"/>
</dbReference>
<organism evidence="2 3">
    <name type="scientific">Burkholderia pseudomallei (strain 1026b)</name>
    <dbReference type="NCBI Taxonomy" id="884204"/>
    <lineage>
        <taxon>Bacteria</taxon>
        <taxon>Pseudomonadati</taxon>
        <taxon>Pseudomonadota</taxon>
        <taxon>Betaproteobacteria</taxon>
        <taxon>Burkholderiales</taxon>
        <taxon>Burkholderiaceae</taxon>
        <taxon>Burkholderia</taxon>
        <taxon>pseudomallei group</taxon>
    </lineage>
</organism>
<feature type="region of interest" description="Disordered" evidence="1">
    <location>
        <begin position="136"/>
        <end position="156"/>
    </location>
</feature>
<gene>
    <name evidence="2" type="ordered locus">BP1026B_II0737</name>
</gene>
<protein>
    <submittedName>
        <fullName evidence="2">Uncharacterized protein</fullName>
    </submittedName>
</protein>
<dbReference type="AlphaFoldDB" id="A0A0H3HSW4"/>